<comment type="caution">
    <text evidence="2">The sequence shown here is derived from an EMBL/GenBank/DDBJ whole genome shotgun (WGS) entry which is preliminary data.</text>
</comment>
<feature type="compositionally biased region" description="Polar residues" evidence="1">
    <location>
        <begin position="42"/>
        <end position="51"/>
    </location>
</feature>
<evidence type="ECO:0000313" key="2">
    <source>
        <dbReference type="EMBL" id="MDY0883523.1"/>
    </source>
</evidence>
<gene>
    <name evidence="2" type="ORF">SMD27_11765</name>
</gene>
<sequence>MESKLAQAKLAQALAQAAKLSERADRPAAADQPTSAEAEVSHPSTSWQSDSNDNHPETFDPGVFDSLGYDPRGFGPNEWLEANLAIEARYLFLSRASIREMCLDLKAKLTRQIQAALDEKLDNQTELRTTSPDHRAAAAATLVAELTSDMSSIFTWEQAKDLVEPYAKGSWLLAQVQSHEEARLVTVYASELTRQVARYVQSLVFRAYGVNLPAPSTDGNPLPQPLYWVDETAPSDD</sequence>
<evidence type="ECO:0000313" key="3">
    <source>
        <dbReference type="Proteomes" id="UP001279642"/>
    </source>
</evidence>
<proteinExistence type="predicted"/>
<name>A0ABU5EBF5_9PROT</name>
<protein>
    <submittedName>
        <fullName evidence="2">Uncharacterized protein</fullName>
    </submittedName>
</protein>
<evidence type="ECO:0000256" key="1">
    <source>
        <dbReference type="SAM" id="MobiDB-lite"/>
    </source>
</evidence>
<dbReference type="EMBL" id="JAXCLW010000002">
    <property type="protein sequence ID" value="MDY0883523.1"/>
    <property type="molecule type" value="Genomic_DNA"/>
</dbReference>
<feature type="region of interest" description="Disordered" evidence="1">
    <location>
        <begin position="21"/>
        <end position="63"/>
    </location>
</feature>
<reference evidence="2 3" key="1">
    <citation type="journal article" date="2016" name="Antonie Van Leeuwenhoek">
        <title>Dongia soli sp. nov., isolated from soil from Dokdo, Korea.</title>
        <authorList>
            <person name="Kim D.U."/>
            <person name="Lee H."/>
            <person name="Kim H."/>
            <person name="Kim S.G."/>
            <person name="Ka J.O."/>
        </authorList>
    </citation>
    <scope>NUCLEOTIDE SEQUENCE [LARGE SCALE GENOMIC DNA]</scope>
    <source>
        <strain evidence="2 3">D78</strain>
    </source>
</reference>
<keyword evidence="3" id="KW-1185">Reference proteome</keyword>
<dbReference type="RefSeq" id="WP_320508555.1">
    <property type="nucleotide sequence ID" value="NZ_JAXCLW010000002.1"/>
</dbReference>
<accession>A0ABU5EBF5</accession>
<organism evidence="2 3">
    <name type="scientific">Dongia soli</name>
    <dbReference type="NCBI Taxonomy" id="600628"/>
    <lineage>
        <taxon>Bacteria</taxon>
        <taxon>Pseudomonadati</taxon>
        <taxon>Pseudomonadota</taxon>
        <taxon>Alphaproteobacteria</taxon>
        <taxon>Rhodospirillales</taxon>
        <taxon>Dongiaceae</taxon>
        <taxon>Dongia</taxon>
    </lineage>
</organism>
<dbReference type="Proteomes" id="UP001279642">
    <property type="component" value="Unassembled WGS sequence"/>
</dbReference>